<dbReference type="Gene3D" id="6.10.140.530">
    <property type="match status" value="6"/>
</dbReference>
<reference evidence="3 4" key="1">
    <citation type="submission" date="2018-04" db="EMBL/GenBank/DDBJ databases">
        <authorList>
            <person name="Li J."/>
        </authorList>
    </citation>
    <scope>NUCLEOTIDE SEQUENCE [LARGE SCALE GENOMIC DNA]</scope>
    <source>
        <strain evidence="4">30A</strain>
    </source>
</reference>
<feature type="compositionally biased region" description="Basic and acidic residues" evidence="1">
    <location>
        <begin position="579"/>
        <end position="600"/>
    </location>
</feature>
<dbReference type="PANTHER" id="PTHR33418">
    <property type="entry name" value="HELICASE-ASSOCIATED"/>
    <property type="match status" value="1"/>
</dbReference>
<accession>A0A2S0WZ01</accession>
<dbReference type="Proteomes" id="UP000244729">
    <property type="component" value="Chromosome"/>
</dbReference>
<feature type="domain" description="Helicase-associated" evidence="2">
    <location>
        <begin position="293"/>
        <end position="353"/>
    </location>
</feature>
<evidence type="ECO:0000259" key="2">
    <source>
        <dbReference type="Pfam" id="PF03457"/>
    </source>
</evidence>
<keyword evidence="4" id="KW-1185">Reference proteome</keyword>
<feature type="region of interest" description="Disordered" evidence="1">
    <location>
        <begin position="569"/>
        <end position="600"/>
    </location>
</feature>
<proteinExistence type="predicted"/>
<dbReference type="Pfam" id="PF03457">
    <property type="entry name" value="HA"/>
    <property type="match status" value="1"/>
</dbReference>
<dbReference type="EMBL" id="CP028913">
    <property type="protein sequence ID" value="AWB96587.1"/>
    <property type="molecule type" value="Genomic_DNA"/>
</dbReference>
<dbReference type="AlphaFoldDB" id="A0A2S0WZ01"/>
<evidence type="ECO:0000313" key="3">
    <source>
        <dbReference type="EMBL" id="AWB96587.1"/>
    </source>
</evidence>
<sequence>MRERFAAAPTAYADDLDWERAALAVVDSAVRDGRLPSSGAGTDPEERRRARWLRHQRELSRSGALRRWRSEWLDLHLPGWQRPLDGRWHARAVGVATHRVEHGTLPSMNAVDEQTRRLGNWLHAQRRLHRAGELDPLRGVWLDLNLPGWHDPTAESWYANAENCALLVADTERFPSASADDAAERRLAIWLRTQRAAAKGDRLGYDRRQWLDEAIPGWNRSHESAWYGAAEQLVAFRQSAQRMPRTRSAADPAERRLGVWLARQRSRQAAGRLPVEYGRWLDERVPCWRARASEQWSGHLECTVAFASENGRLPARSRLSGERERELAIWLGNQRTAARRGCLSADRRRQLDDALPGWPSARGTAWSATAEALARYHRAHGRLPGLAEADAEPRRLALWLSRQRAAANAGSLPLERERWLRQHVPGWRIHHLSAWLTTAERVACFRGTHGRLPTRRNSAPPLERELGVWLNNQRTAARSAQLAPERRHWLDEQLPGWDDPRFAAWTVNARAVAHYREASGYLPHGRASDRLARRLGSWLDTQRSALRAGALDQRKAEWLDRHLGGWAAAETVGPPSAVPRDDRFSAPRRSADEGRRRATG</sequence>
<gene>
    <name evidence="3" type="ORF">DCE93_13810</name>
</gene>
<evidence type="ECO:0000256" key="1">
    <source>
        <dbReference type="SAM" id="MobiDB-lite"/>
    </source>
</evidence>
<dbReference type="PANTHER" id="PTHR33418:SF1">
    <property type="entry name" value="HELICASE-ASSOCIATED DOMAIN-CONTAINING PROTEIN"/>
    <property type="match status" value="1"/>
</dbReference>
<dbReference type="InterPro" id="IPR005114">
    <property type="entry name" value="Helicase_assoc"/>
</dbReference>
<name>A0A2S0WZ01_9MICO</name>
<dbReference type="KEGG" id="agm:DCE93_13810"/>
<organism evidence="3 4">
    <name type="scientific">Agromyces badenianii</name>
    <dbReference type="NCBI Taxonomy" id="2080742"/>
    <lineage>
        <taxon>Bacteria</taxon>
        <taxon>Bacillati</taxon>
        <taxon>Actinomycetota</taxon>
        <taxon>Actinomycetes</taxon>
        <taxon>Micrococcales</taxon>
        <taxon>Microbacteriaceae</taxon>
        <taxon>Agromyces</taxon>
    </lineage>
</organism>
<protein>
    <recommendedName>
        <fullName evidence="2">Helicase-associated domain-containing protein</fullName>
    </recommendedName>
</protein>
<evidence type="ECO:0000313" key="4">
    <source>
        <dbReference type="Proteomes" id="UP000244729"/>
    </source>
</evidence>